<keyword evidence="4" id="KW-1185">Reference proteome</keyword>
<evidence type="ECO:0000313" key="4">
    <source>
        <dbReference type="Proteomes" id="UP000019140"/>
    </source>
</evidence>
<organism evidence="3 4">
    <name type="scientific">Candidatus Entotheonella gemina</name>
    <dbReference type="NCBI Taxonomy" id="1429439"/>
    <lineage>
        <taxon>Bacteria</taxon>
        <taxon>Pseudomonadati</taxon>
        <taxon>Nitrospinota/Tectimicrobiota group</taxon>
        <taxon>Candidatus Tectimicrobiota</taxon>
        <taxon>Candidatus Entotheonellia</taxon>
        <taxon>Candidatus Entotheonellales</taxon>
        <taxon>Candidatus Entotheonellaceae</taxon>
        <taxon>Candidatus Entotheonella</taxon>
    </lineage>
</organism>
<dbReference type="InterPro" id="IPR055360">
    <property type="entry name" value="bAvd"/>
</dbReference>
<dbReference type="EMBL" id="AZHX01001638">
    <property type="protein sequence ID" value="ETX01276.1"/>
    <property type="molecule type" value="Genomic_DNA"/>
</dbReference>
<comment type="caution">
    <text evidence="3">The sequence shown here is derived from an EMBL/GenBank/DDBJ whole genome shotgun (WGS) entry which is preliminary data.</text>
</comment>
<accession>W4LUB5</accession>
<name>W4LUB5_9BACT</name>
<proteinExistence type="predicted"/>
<feature type="domain" description="bAvd-like" evidence="2">
    <location>
        <begin position="10"/>
        <end position="110"/>
    </location>
</feature>
<evidence type="ECO:0000256" key="1">
    <source>
        <dbReference type="SAM" id="MobiDB-lite"/>
    </source>
</evidence>
<evidence type="ECO:0000313" key="3">
    <source>
        <dbReference type="EMBL" id="ETX01276.1"/>
    </source>
</evidence>
<protein>
    <recommendedName>
        <fullName evidence="2">bAvd-like domain-containing protein</fullName>
    </recommendedName>
</protein>
<dbReference type="AlphaFoldDB" id="W4LUB5"/>
<sequence length="135" mass="15479">MSLDKLQVYTKTSDYMCWLFPITTAFPKAQRFVLAQRIENTVLSIIECIIESNASRQKVPLIRQALTKLEVLQVLMRFAKDQRFVSLKQYEISSQRLAEIGRLLGGWMRQARQHESRSNPHAQSKPLGGQFGNPG</sequence>
<dbReference type="CDD" id="cd16376">
    <property type="entry name" value="Avd_like"/>
    <property type="match status" value="1"/>
</dbReference>
<dbReference type="SUPFAM" id="SSF158446">
    <property type="entry name" value="IVS-encoded protein-like"/>
    <property type="match status" value="1"/>
</dbReference>
<reference evidence="3 4" key="1">
    <citation type="journal article" date="2014" name="Nature">
        <title>An environmental bacterial taxon with a large and distinct metabolic repertoire.</title>
        <authorList>
            <person name="Wilson M.C."/>
            <person name="Mori T."/>
            <person name="Ruckert C."/>
            <person name="Uria A.R."/>
            <person name="Helf M.J."/>
            <person name="Takada K."/>
            <person name="Gernert C."/>
            <person name="Steffens U.A."/>
            <person name="Heycke N."/>
            <person name="Schmitt S."/>
            <person name="Rinke C."/>
            <person name="Helfrich E.J."/>
            <person name="Brachmann A.O."/>
            <person name="Gurgui C."/>
            <person name="Wakimoto T."/>
            <person name="Kracht M."/>
            <person name="Crusemann M."/>
            <person name="Hentschel U."/>
            <person name="Abe I."/>
            <person name="Matsunaga S."/>
            <person name="Kalinowski J."/>
            <person name="Takeyama H."/>
            <person name="Piel J."/>
        </authorList>
    </citation>
    <scope>NUCLEOTIDE SEQUENCE [LARGE SCALE GENOMIC DNA]</scope>
    <source>
        <strain evidence="4">TSY2</strain>
    </source>
</reference>
<evidence type="ECO:0000259" key="2">
    <source>
        <dbReference type="Pfam" id="PF22296"/>
    </source>
</evidence>
<dbReference type="InterPro" id="IPR036583">
    <property type="entry name" value="23S_rRNA_IVS_sf"/>
</dbReference>
<dbReference type="NCBIfam" id="NF033474">
    <property type="entry name" value="DivGenRetAVD"/>
    <property type="match status" value="1"/>
</dbReference>
<dbReference type="Pfam" id="PF22296">
    <property type="entry name" value="bAvd"/>
    <property type="match status" value="1"/>
</dbReference>
<feature type="region of interest" description="Disordered" evidence="1">
    <location>
        <begin position="111"/>
        <end position="135"/>
    </location>
</feature>
<dbReference type="Gene3D" id="1.20.1440.60">
    <property type="entry name" value="23S rRNA-intervening sequence"/>
    <property type="match status" value="1"/>
</dbReference>
<dbReference type="HOGENOM" id="CLU_144676_0_0_7"/>
<dbReference type="Proteomes" id="UP000019140">
    <property type="component" value="Unassembled WGS sequence"/>
</dbReference>
<gene>
    <name evidence="3" type="ORF">ETSY2_37520</name>
</gene>